<evidence type="ECO:0000313" key="1">
    <source>
        <dbReference type="EMBL" id="OGY33442.1"/>
    </source>
</evidence>
<evidence type="ECO:0000313" key="2">
    <source>
        <dbReference type="Proteomes" id="UP000177528"/>
    </source>
</evidence>
<dbReference type="AlphaFoldDB" id="A0A1G1X098"/>
<sequence>MVNVIVVLIFLVSVILLLGYGRTYVVERQPRQAEFMKGVAGMSALDGDYKGVAHGYSGTWQGKTIFQSKKSGINRFLYGEKLEQKYPFALSFQKALRDADKDVIVLDYNQPGNPWWLKYIVDEMVEVGPQQYLGKVHVRITSGLVFTLGYFSLTK</sequence>
<dbReference type="Proteomes" id="UP000177528">
    <property type="component" value="Unassembled WGS sequence"/>
</dbReference>
<protein>
    <submittedName>
        <fullName evidence="1">Uncharacterized protein</fullName>
    </submittedName>
</protein>
<comment type="caution">
    <text evidence="1">The sequence shown here is derived from an EMBL/GenBank/DDBJ whole genome shotgun (WGS) entry which is preliminary data.</text>
</comment>
<name>A0A1G1X098_9BACT</name>
<dbReference type="EMBL" id="MHHR01000030">
    <property type="protein sequence ID" value="OGY33442.1"/>
    <property type="molecule type" value="Genomic_DNA"/>
</dbReference>
<proteinExistence type="predicted"/>
<accession>A0A1G1X098</accession>
<gene>
    <name evidence="1" type="ORF">A3D99_04850</name>
</gene>
<organism evidence="1 2">
    <name type="scientific">Candidatus Andersenbacteria bacterium RIFCSPHIGHO2_12_FULL_45_11</name>
    <dbReference type="NCBI Taxonomy" id="1797281"/>
    <lineage>
        <taxon>Bacteria</taxon>
        <taxon>Candidatus Anderseniibacteriota</taxon>
    </lineage>
</organism>
<reference evidence="1 2" key="1">
    <citation type="journal article" date="2016" name="Nat. Commun.">
        <title>Thousands of microbial genomes shed light on interconnected biogeochemical processes in an aquifer system.</title>
        <authorList>
            <person name="Anantharaman K."/>
            <person name="Brown C.T."/>
            <person name="Hug L.A."/>
            <person name="Sharon I."/>
            <person name="Castelle C.J."/>
            <person name="Probst A.J."/>
            <person name="Thomas B.C."/>
            <person name="Singh A."/>
            <person name="Wilkins M.J."/>
            <person name="Karaoz U."/>
            <person name="Brodie E.L."/>
            <person name="Williams K.H."/>
            <person name="Hubbard S.S."/>
            <person name="Banfield J.F."/>
        </authorList>
    </citation>
    <scope>NUCLEOTIDE SEQUENCE [LARGE SCALE GENOMIC DNA]</scope>
</reference>